<reference evidence="2 3" key="1">
    <citation type="submission" date="2021-02" db="EMBL/GenBank/DDBJ databases">
        <title>Alicyclobacillus curvatus sp. nov. and Alicyclobacillus mengziensis sp. nov., two acidophilic bacteria isolated from acid mine drainage.</title>
        <authorList>
            <person name="Huang Y."/>
        </authorList>
    </citation>
    <scope>NUCLEOTIDE SEQUENCE [LARGE SCALE GENOMIC DNA]</scope>
    <source>
        <strain evidence="2 3">S30H14</strain>
    </source>
</reference>
<feature type="region of interest" description="Disordered" evidence="1">
    <location>
        <begin position="45"/>
        <end position="91"/>
    </location>
</feature>
<feature type="compositionally biased region" description="Basic and acidic residues" evidence="1">
    <location>
        <begin position="49"/>
        <end position="61"/>
    </location>
</feature>
<name>A0A9X7W2C1_9BACL</name>
<dbReference type="Proteomes" id="UP000663505">
    <property type="component" value="Chromosome"/>
</dbReference>
<dbReference type="AlphaFoldDB" id="A0A9X7W2C1"/>
<feature type="compositionally biased region" description="Basic residues" evidence="1">
    <location>
        <begin position="75"/>
        <end position="91"/>
    </location>
</feature>
<evidence type="ECO:0000313" key="3">
    <source>
        <dbReference type="Proteomes" id="UP000663505"/>
    </source>
</evidence>
<evidence type="ECO:0000313" key="2">
    <source>
        <dbReference type="EMBL" id="QSO49049.1"/>
    </source>
</evidence>
<gene>
    <name evidence="2" type="ORF">JZ786_09040</name>
</gene>
<protein>
    <submittedName>
        <fullName evidence="2">Uncharacterized protein</fullName>
    </submittedName>
</protein>
<dbReference type="RefSeq" id="WP_206658363.1">
    <property type="nucleotide sequence ID" value="NZ_CP071182.1"/>
</dbReference>
<organism evidence="2 3">
    <name type="scientific">Alicyclobacillus mengziensis</name>
    <dbReference type="NCBI Taxonomy" id="2931921"/>
    <lineage>
        <taxon>Bacteria</taxon>
        <taxon>Bacillati</taxon>
        <taxon>Bacillota</taxon>
        <taxon>Bacilli</taxon>
        <taxon>Bacillales</taxon>
        <taxon>Alicyclobacillaceae</taxon>
        <taxon>Alicyclobacillus</taxon>
    </lineage>
</organism>
<feature type="compositionally biased region" description="Basic and acidic residues" evidence="1">
    <location>
        <begin position="187"/>
        <end position="207"/>
    </location>
</feature>
<feature type="region of interest" description="Disordered" evidence="1">
    <location>
        <begin position="168"/>
        <end position="207"/>
    </location>
</feature>
<accession>A0A9X7W2C1</accession>
<sequence>MARLDRFKYLPMLVRAYQEARNRTQAEWNNQPDQMNQVRSVVVSNSGADGKHNSHSTDKHPNTKTRLPQQGPVVSHRKKNVTRQSKKVLRSPARRNVPVVAKKPVKTASPKHTTALGAGIGQNSAALRHVLNELRATKQQLSQLQSIQTQLTRVQLQLDQQLQVLRRSMGTSASGEVRSTDTGPDAGAKHKPDNTVKGQEKEVLERA</sequence>
<dbReference type="KEGG" id="afx:JZ786_09040"/>
<keyword evidence="3" id="KW-1185">Reference proteome</keyword>
<evidence type="ECO:0000256" key="1">
    <source>
        <dbReference type="SAM" id="MobiDB-lite"/>
    </source>
</evidence>
<dbReference type="EMBL" id="CP071182">
    <property type="protein sequence ID" value="QSO49049.1"/>
    <property type="molecule type" value="Genomic_DNA"/>
</dbReference>
<proteinExistence type="predicted"/>